<feature type="compositionally biased region" description="Low complexity" evidence="1">
    <location>
        <begin position="1441"/>
        <end position="1457"/>
    </location>
</feature>
<feature type="region of interest" description="Disordered" evidence="1">
    <location>
        <begin position="621"/>
        <end position="670"/>
    </location>
</feature>
<protein>
    <submittedName>
        <fullName evidence="2">Uncharacterized protein</fullName>
    </submittedName>
</protein>
<feature type="region of interest" description="Disordered" evidence="1">
    <location>
        <begin position="1221"/>
        <end position="1272"/>
    </location>
</feature>
<dbReference type="EMBL" id="LJSK01000150">
    <property type="protein sequence ID" value="KPI86073.1"/>
    <property type="molecule type" value="Genomic_DNA"/>
</dbReference>
<feature type="compositionally biased region" description="Low complexity" evidence="1">
    <location>
        <begin position="1964"/>
        <end position="1981"/>
    </location>
</feature>
<sequence>MSRTTNERAFSEALGNEYQWHNLYLKEFGCCTYAPPIPKDPTTTAEGIYPLRRQVPQLIQPFSESDSDDFSETGDDQRESLSPIIHSTTGREISFQSASHTESSDVQAHGNTSDQFFSLNLLSRQSNMSSQLQRSTSRRLNGSRRSNRGATLRKDDFFDVNDAFSMKFFGFLWRQNDEDDDLDETIMEDEEDVEEDRGLNADSLGESSSFSRSANNTICSYTSVFDARRRRPKQPYMGSAESTIRDPHKLSGRLTFSTNKLFLAGSCNDFHDNPHGVHDAMLRLHHETWVMLMDNRLTAWLHRQAANHYQTATQLRQRLLDVVARGPSAVVSLASSPLASTRRAGDASGPNRSTALPHVRNQEEALQSTLESFSPFFVVIAPAAAVHRAKKQFQAARRAQLRSASRAASTTPADLVGLPLYSQYGSWREAYEHRQRWSKAPFSFFLLHDCSYNYTQVSAIFVQLHLLYVHAHTHTRRCAEVKPESMSLQDASQQLTSNRVVRRAVEFQRSMCPLTAMQELTENIILAYEQSSSRTTLTMLRRVLDFLTDIALDVVTAHRFISREALLRQSGFGLPGMEVQQTRTPPTTPAMEPAAAVAAAASKNVEKSIASMDTEDMENTNMDADDITVDESQTALPSDTTESRAAQENSRQSLSKHDEPAVPTLSPATMPTAFLEPQRVTENDVNDLFEVAYWFVDTATANANVPMDPDLLHQAFKRELGDGSAHQAAATDSMDAPPPQLRASILQPRTETQSLTNERYLPGKEQVYNAVESFVEAVELLEAHRRPLWMQHATPKRGQSPGKNKVKKAMALSRGEHLSSSSGTAGASTAAFSPPLLSADSFTGLITPMVLLTTYIRLHGGQWLKQLCNRIFDTLRRQSVLLYVNTADLDFMWARLQDPSPGSSTERHAFAAAAASNPLAASSPFSRGRARRTSVMSPRVSFSAAAPTSLLLPIDAASDIEGVRQSFVEGLEHYEAVISQNILYAITDFFDVLHGKRSTGRLPHGISVLLTQFVTTVHLFLLEDCCGGGMGGGLFSTSKAADVGGLGDKAHQHSSGHPSMGGHIKGKMMPGQHGSRHATFSNSPSRQVEERLQVCKQRYYANLRRCQLGSAGAHSTAATSASKGRGSRQAQHKMARVSPTAAAASMKRLIQTIEHHRLAKFILFDCWILPALSNAVSLGYLAPDSPLHLRWNVDALVRYLKVLVHAPFANQDKATFASLTPQCSPNTSSGNKASDIAGGVGGMGKNKSNVPPRISRQKLNKSADSRGQQTSTLSLPPCLTGIYDVATGSLVRLQAAAPATTTLPAVETSMASLSRYSVAAKPASAPARLTPNMTDPIAVKSSRRSFVFSGNDMDELSVVDSQGVGWTQSKQTIFQSFPTAKNPDGGAGGLLDSPISSASDKNEDKRQAGGPLSFSGSTAAPVLTKGSRNSPTEKQSLPPIKSKAGAAGSTASNGAATRDGGGMNRLSSAQATLSGAEAVETAAPNPRSRRLQRGPSITFTGNAQLGSMPSAMSIIGAAEESVTCLPHPYVVVSGAGWLGISSAMQLLNEQLGLTCCDPETQEEVEDNGLAFSHLPTAEDRHVGRELGARGAGSTAAGAGVAAMTTGLRAGMDKDISFSSNAIQQAIMDGLSAVQALNTFCKAAAADESENVVVSEFDVLPTMAAGCIEKIYDVVTGAHPIVARALQTGAFNFTQQRENNSSPVVMGFTSLYSACLNGVLLHPRTASHVMRNVFENSPAFGQVLMRPVVEGTALTLLNSLVARQGETPMVDANSIVPLLQMSSINAASPQGACGVGNHDGAGGGPFLYNCENSATTFASMAVGTAALARHWETESRRLLRQFAFLTTGFADTQRPLPLVPGIRRPVGPAHPIHMIRAGADRIASDMGAGSVPIVFDPWWRAMVVALSVKASNMFDECREEHSAAFLQMVRTSEVASKHLSRQSMTQFITTKGKETVETASEGGTTKRAPTTTARRTRNAATTSSQRDRDGRRSKWSNTSTTQSRRSQAVKRSQKLSAMPSASGAAGSAT</sequence>
<reference evidence="2 3" key="1">
    <citation type="journal article" date="2015" name="PLoS Pathog.">
        <title>Leptomonas seymouri: Adaptations to the Dixenous Life Cycle Analyzed by Genome Sequencing, Transcriptome Profiling and Co-infection with Leishmania donovani.</title>
        <authorList>
            <person name="Kraeva N."/>
            <person name="Butenko A."/>
            <person name="Hlavacova J."/>
            <person name="Kostygov A."/>
            <person name="Myskova J."/>
            <person name="Grybchuk D."/>
            <person name="Lestinova T."/>
            <person name="Votypka J."/>
            <person name="Volf P."/>
            <person name="Opperdoes F."/>
            <person name="Flegontov P."/>
            <person name="Lukes J."/>
            <person name="Yurchenko V."/>
        </authorList>
    </citation>
    <scope>NUCLEOTIDE SEQUENCE [LARGE SCALE GENOMIC DNA]</scope>
    <source>
        <strain evidence="2 3">ATCC 30220</strain>
    </source>
</reference>
<feature type="compositionally biased region" description="Polar residues" evidence="1">
    <location>
        <begin position="1221"/>
        <end position="1232"/>
    </location>
</feature>
<name>A0A0N1I4A2_LEPSE</name>
<dbReference type="OMA" id="LANEFQW"/>
<dbReference type="Proteomes" id="UP000038009">
    <property type="component" value="Unassembled WGS sequence"/>
</dbReference>
<feature type="region of interest" description="Disordered" evidence="1">
    <location>
        <begin position="59"/>
        <end position="83"/>
    </location>
</feature>
<organism evidence="2 3">
    <name type="scientific">Leptomonas seymouri</name>
    <dbReference type="NCBI Taxonomy" id="5684"/>
    <lineage>
        <taxon>Eukaryota</taxon>
        <taxon>Discoba</taxon>
        <taxon>Euglenozoa</taxon>
        <taxon>Kinetoplastea</taxon>
        <taxon>Metakinetoplastina</taxon>
        <taxon>Trypanosomatida</taxon>
        <taxon>Trypanosomatidae</taxon>
        <taxon>Leishmaniinae</taxon>
        <taxon>Leptomonas</taxon>
    </lineage>
</organism>
<evidence type="ECO:0000313" key="3">
    <source>
        <dbReference type="Proteomes" id="UP000038009"/>
    </source>
</evidence>
<feature type="compositionally biased region" description="Low complexity" evidence="1">
    <location>
        <begin position="2015"/>
        <end position="2028"/>
    </location>
</feature>
<feature type="compositionally biased region" description="Polar residues" evidence="1">
    <location>
        <begin position="1260"/>
        <end position="1272"/>
    </location>
</feature>
<keyword evidence="3" id="KW-1185">Reference proteome</keyword>
<comment type="caution">
    <text evidence="2">The sequence shown here is derived from an EMBL/GenBank/DDBJ whole genome shotgun (WGS) entry which is preliminary data.</text>
</comment>
<accession>A0A0N1I4A2</accession>
<feature type="compositionally biased region" description="Low complexity" evidence="1">
    <location>
        <begin position="129"/>
        <end position="140"/>
    </location>
</feature>
<feature type="region of interest" description="Disordered" evidence="1">
    <location>
        <begin position="1376"/>
        <end position="1503"/>
    </location>
</feature>
<dbReference type="VEuPathDB" id="TriTrypDB:Lsey_0150_0160"/>
<feature type="compositionally biased region" description="Polar residues" evidence="1">
    <location>
        <begin position="630"/>
        <end position="653"/>
    </location>
</feature>
<feature type="region of interest" description="Disordered" evidence="1">
    <location>
        <begin position="1944"/>
        <end position="2028"/>
    </location>
</feature>
<feature type="region of interest" description="Disordered" evidence="1">
    <location>
        <begin position="128"/>
        <end position="148"/>
    </location>
</feature>
<proteinExistence type="predicted"/>
<feature type="compositionally biased region" description="Acidic residues" evidence="1">
    <location>
        <begin position="65"/>
        <end position="74"/>
    </location>
</feature>
<gene>
    <name evidence="2" type="ORF">ABL78_4875</name>
</gene>
<dbReference type="OrthoDB" id="273476at2759"/>
<evidence type="ECO:0000313" key="2">
    <source>
        <dbReference type="EMBL" id="KPI86073.1"/>
    </source>
</evidence>
<feature type="compositionally biased region" description="Polar residues" evidence="1">
    <location>
        <begin position="1426"/>
        <end position="1435"/>
    </location>
</feature>
<evidence type="ECO:0000256" key="1">
    <source>
        <dbReference type="SAM" id="MobiDB-lite"/>
    </source>
</evidence>
<feature type="region of interest" description="Disordered" evidence="1">
    <location>
        <begin position="189"/>
        <end position="208"/>
    </location>
</feature>